<evidence type="ECO:0000313" key="2">
    <source>
        <dbReference type="Proteomes" id="UP001305521"/>
    </source>
</evidence>
<proteinExistence type="predicted"/>
<dbReference type="RefSeq" id="WP_318650386.1">
    <property type="nucleotide sequence ID" value="NZ_CP137852.1"/>
</dbReference>
<accession>A0ABZ0PKY9</accession>
<sequence length="137" mass="15350">MSGGTNLPPAARQRLVRFCGMLGSDHDGERANAARMADRLIREAGLTWDHVIAVPAAMRQDVPKRPAPPPEWSASEFRTPGMQRIAEVETILRQHRPLLTQWEVDFLGSIASRGHLTIRQLEVLERIRRKVKARGAA</sequence>
<gene>
    <name evidence="1" type="ORF">R9Z33_05950</name>
</gene>
<dbReference type="EMBL" id="CP137852">
    <property type="protein sequence ID" value="WPB86414.1"/>
    <property type="molecule type" value="Genomic_DNA"/>
</dbReference>
<protein>
    <submittedName>
        <fullName evidence="1">Uncharacterized protein</fullName>
    </submittedName>
</protein>
<dbReference type="Proteomes" id="UP001305521">
    <property type="component" value="Chromosome"/>
</dbReference>
<keyword evidence="2" id="KW-1185">Reference proteome</keyword>
<reference evidence="1 2" key="1">
    <citation type="submission" date="2023-11" db="EMBL/GenBank/DDBJ databases">
        <title>Arctic aerobic anoxygenic photoheterotroph Sediminicoccus rosea KRV36 adapts its photosynthesis to long days of polar summer.</title>
        <authorList>
            <person name="Tomasch J."/>
            <person name="Kopejtka K."/>
            <person name="Bily T."/>
            <person name="Gardiner A.T."/>
            <person name="Gardian Z."/>
            <person name="Shivaramu S."/>
            <person name="Koblizek M."/>
            <person name="Engelhardt F."/>
            <person name="Kaftan D."/>
        </authorList>
    </citation>
    <scope>NUCLEOTIDE SEQUENCE [LARGE SCALE GENOMIC DNA]</scope>
    <source>
        <strain evidence="1 2">R-30</strain>
    </source>
</reference>
<name>A0ABZ0PKY9_9PROT</name>
<organism evidence="1 2">
    <name type="scientific">Sediminicoccus rosea</name>
    <dbReference type="NCBI Taxonomy" id="1225128"/>
    <lineage>
        <taxon>Bacteria</taxon>
        <taxon>Pseudomonadati</taxon>
        <taxon>Pseudomonadota</taxon>
        <taxon>Alphaproteobacteria</taxon>
        <taxon>Acetobacterales</taxon>
        <taxon>Roseomonadaceae</taxon>
        <taxon>Sediminicoccus</taxon>
    </lineage>
</organism>
<evidence type="ECO:0000313" key="1">
    <source>
        <dbReference type="EMBL" id="WPB86414.1"/>
    </source>
</evidence>